<evidence type="ECO:0000313" key="2">
    <source>
        <dbReference type="EMBL" id="PRX13866.1"/>
    </source>
</evidence>
<gene>
    <name evidence="2" type="ORF">CLV67_12455</name>
</gene>
<organism evidence="2 3">
    <name type="scientific">Actinoplanes italicus</name>
    <dbReference type="NCBI Taxonomy" id="113567"/>
    <lineage>
        <taxon>Bacteria</taxon>
        <taxon>Bacillati</taxon>
        <taxon>Actinomycetota</taxon>
        <taxon>Actinomycetes</taxon>
        <taxon>Micromonosporales</taxon>
        <taxon>Micromonosporaceae</taxon>
        <taxon>Actinoplanes</taxon>
    </lineage>
</organism>
<dbReference type="InterPro" id="IPR027417">
    <property type="entry name" value="P-loop_NTPase"/>
</dbReference>
<name>A0A2T0JYB1_9ACTN</name>
<dbReference type="AlphaFoldDB" id="A0A2T0JYB1"/>
<evidence type="ECO:0000313" key="3">
    <source>
        <dbReference type="Proteomes" id="UP000239415"/>
    </source>
</evidence>
<protein>
    <submittedName>
        <fullName evidence="2">Uncharacterized protein</fullName>
    </submittedName>
</protein>
<sequence length="200" mass="22117">MIVTVTGPSASGKTTWCRRHFPQSTVTERRPPDPPADPDPAAQAAFWCGTYERRWSEALDLEQRTGLAVCDDDPMKLHYVWSLYRIGEASLDAWRAEVAAVRDAVAGGSLGFADLVLVSLPSPAELRRRRAADTTRGRRNFELHLRLAGPLREWYSALATVSPGRVHWVPPSDGLPPEPLRPRPDRYSPALLDAVVALVS</sequence>
<reference evidence="2 3" key="1">
    <citation type="submission" date="2018-03" db="EMBL/GenBank/DDBJ databases">
        <title>Genomic Encyclopedia of Archaeal and Bacterial Type Strains, Phase II (KMG-II): from individual species to whole genera.</title>
        <authorList>
            <person name="Goeker M."/>
        </authorList>
    </citation>
    <scope>NUCLEOTIDE SEQUENCE [LARGE SCALE GENOMIC DNA]</scope>
    <source>
        <strain evidence="2 3">DSM 43146</strain>
    </source>
</reference>
<dbReference type="Proteomes" id="UP000239415">
    <property type="component" value="Unassembled WGS sequence"/>
</dbReference>
<dbReference type="RefSeq" id="WP_106328713.1">
    <property type="nucleotide sequence ID" value="NZ_BOMO01000156.1"/>
</dbReference>
<feature type="region of interest" description="Disordered" evidence="1">
    <location>
        <begin position="21"/>
        <end position="40"/>
    </location>
</feature>
<evidence type="ECO:0000256" key="1">
    <source>
        <dbReference type="SAM" id="MobiDB-lite"/>
    </source>
</evidence>
<accession>A0A2T0JYB1</accession>
<comment type="caution">
    <text evidence="2">The sequence shown here is derived from an EMBL/GenBank/DDBJ whole genome shotgun (WGS) entry which is preliminary data.</text>
</comment>
<dbReference type="OrthoDB" id="8281890at2"/>
<keyword evidence="3" id="KW-1185">Reference proteome</keyword>
<dbReference type="EMBL" id="PVMZ01000024">
    <property type="protein sequence ID" value="PRX13866.1"/>
    <property type="molecule type" value="Genomic_DNA"/>
</dbReference>
<proteinExistence type="predicted"/>
<dbReference type="SUPFAM" id="SSF52540">
    <property type="entry name" value="P-loop containing nucleoside triphosphate hydrolases"/>
    <property type="match status" value="1"/>
</dbReference>